<reference evidence="1 2" key="1">
    <citation type="submission" date="2012-04" db="EMBL/GenBank/DDBJ databases">
        <title>The Genome Sequence of Saprolegnia declina VS20.</title>
        <authorList>
            <consortium name="The Broad Institute Genome Sequencing Platform"/>
            <person name="Russ C."/>
            <person name="Nusbaum C."/>
            <person name="Tyler B."/>
            <person name="van West P."/>
            <person name="Dieguez-Uribeondo J."/>
            <person name="de Bruijn I."/>
            <person name="Tripathy S."/>
            <person name="Jiang R."/>
            <person name="Young S.K."/>
            <person name="Zeng Q."/>
            <person name="Gargeya S."/>
            <person name="Fitzgerald M."/>
            <person name="Haas B."/>
            <person name="Abouelleil A."/>
            <person name="Alvarado L."/>
            <person name="Arachchi H.M."/>
            <person name="Berlin A."/>
            <person name="Chapman S.B."/>
            <person name="Goldberg J."/>
            <person name="Griggs A."/>
            <person name="Gujja S."/>
            <person name="Hansen M."/>
            <person name="Howarth C."/>
            <person name="Imamovic A."/>
            <person name="Larimer J."/>
            <person name="McCowen C."/>
            <person name="Montmayeur A."/>
            <person name="Murphy C."/>
            <person name="Neiman D."/>
            <person name="Pearson M."/>
            <person name="Priest M."/>
            <person name="Roberts A."/>
            <person name="Saif S."/>
            <person name="Shea T."/>
            <person name="Sisk P."/>
            <person name="Sykes S."/>
            <person name="Wortman J."/>
            <person name="Nusbaum C."/>
            <person name="Birren B."/>
        </authorList>
    </citation>
    <scope>NUCLEOTIDE SEQUENCE [LARGE SCALE GENOMIC DNA]</scope>
    <source>
        <strain evidence="1 2">VS20</strain>
    </source>
</reference>
<keyword evidence="2" id="KW-1185">Reference proteome</keyword>
<dbReference type="VEuPathDB" id="FungiDB:SDRG_13757"/>
<organism evidence="1 2">
    <name type="scientific">Saprolegnia diclina (strain VS20)</name>
    <dbReference type="NCBI Taxonomy" id="1156394"/>
    <lineage>
        <taxon>Eukaryota</taxon>
        <taxon>Sar</taxon>
        <taxon>Stramenopiles</taxon>
        <taxon>Oomycota</taxon>
        <taxon>Saprolegniomycetes</taxon>
        <taxon>Saprolegniales</taxon>
        <taxon>Saprolegniaceae</taxon>
        <taxon>Saprolegnia</taxon>
    </lineage>
</organism>
<accession>T0PSG8</accession>
<dbReference type="InParanoid" id="T0PSG8"/>
<dbReference type="GeneID" id="19954484"/>
<gene>
    <name evidence="1" type="ORF">SDRG_13757</name>
</gene>
<dbReference type="AlphaFoldDB" id="T0PSG8"/>
<evidence type="ECO:0000313" key="2">
    <source>
        <dbReference type="Proteomes" id="UP000030762"/>
    </source>
</evidence>
<dbReference type="Proteomes" id="UP000030762">
    <property type="component" value="Unassembled WGS sequence"/>
</dbReference>
<name>T0PSG8_SAPDV</name>
<protein>
    <submittedName>
        <fullName evidence="1">Uncharacterized protein</fullName>
    </submittedName>
</protein>
<proteinExistence type="predicted"/>
<dbReference type="OrthoDB" id="10449596at2759"/>
<dbReference type="RefSeq" id="XP_008618077.1">
    <property type="nucleotide sequence ID" value="XM_008619855.1"/>
</dbReference>
<evidence type="ECO:0000313" key="1">
    <source>
        <dbReference type="EMBL" id="EQC28429.1"/>
    </source>
</evidence>
<sequence length="79" mass="8915">MFHMRRGIARSARFMRRHPNASSTLKADFTKIAGPGRRMAAMAPRATCVPLLDIMDALRRDGVDQISLMYHSLVDDEGR</sequence>
<dbReference type="EMBL" id="JH767194">
    <property type="protein sequence ID" value="EQC28429.1"/>
    <property type="molecule type" value="Genomic_DNA"/>
</dbReference>